<reference evidence="1 2" key="1">
    <citation type="journal article" date="2020" name="Microorganisms">
        <title>Reliable Identification of Environmental Pseudomonas Isolates Using the rpoD Gene.</title>
        <authorList>
            <consortium name="The Broad Institute Genome Sequencing Platform"/>
            <person name="Girard L."/>
            <person name="Lood C."/>
            <person name="Rokni-Zadeh H."/>
            <person name="van Noort V."/>
            <person name="Lavigne R."/>
            <person name="De Mot R."/>
        </authorList>
    </citation>
    <scope>NUCLEOTIDE SEQUENCE [LARGE SCALE GENOMIC DNA]</scope>
    <source>
        <strain evidence="1 2">RW9S1A</strain>
    </source>
</reference>
<dbReference type="AlphaFoldDB" id="A0A9E6PUH2"/>
<gene>
    <name evidence="1" type="ORF">HU772_017855</name>
</gene>
<accession>A0A9E6PUH2</accession>
<keyword evidence="2" id="KW-1185">Reference proteome</keyword>
<dbReference type="Proteomes" id="UP000633418">
    <property type="component" value="Chromosome"/>
</dbReference>
<dbReference type="KEGG" id="pxn:HU772_017855"/>
<organism evidence="1 2">
    <name type="scientific">Pseudomonas xantholysinigenes</name>
    <dbReference type="NCBI Taxonomy" id="2745490"/>
    <lineage>
        <taxon>Bacteria</taxon>
        <taxon>Pseudomonadati</taxon>
        <taxon>Pseudomonadota</taxon>
        <taxon>Gammaproteobacteria</taxon>
        <taxon>Pseudomonadales</taxon>
        <taxon>Pseudomonadaceae</taxon>
        <taxon>Pseudomonas</taxon>
    </lineage>
</organism>
<protein>
    <submittedName>
        <fullName evidence="1">Uncharacterized protein</fullName>
    </submittedName>
</protein>
<proteinExistence type="predicted"/>
<sequence length="165" mass="17671">MQLDRTYQVIARHAIVFDVSEFTIQPGTCCQLRQLALPFVHRGHYQVMENVVTLYERMQAKERPCHMRVAVSRPLTRQQGDDLNQQRNTVSSLVGWGAGKATGVVVLGVASATAGALAGTVAGALAAWGVQQRLPTFHAGDVLVSLFASVSGGIGPQSSSVMLIL</sequence>
<reference evidence="1 2" key="2">
    <citation type="journal article" date="2021" name="Microorganisms">
        <title>The Ever-Expanding Pseudomonas Genus: Description of 43 New Species and Partition of the Pseudomonas putida Group.</title>
        <authorList>
            <person name="Girard L."/>
            <person name="Lood C."/>
            <person name="Hofte M."/>
            <person name="Vandamme P."/>
            <person name="Rokni-Zadeh H."/>
            <person name="van Noort V."/>
            <person name="Lavigne R."/>
            <person name="De Mot R."/>
        </authorList>
    </citation>
    <scope>NUCLEOTIDE SEQUENCE [LARGE SCALE GENOMIC DNA]</scope>
    <source>
        <strain evidence="1 2">RW9S1A</strain>
    </source>
</reference>
<dbReference type="EMBL" id="CP077095">
    <property type="protein sequence ID" value="QXI37197.1"/>
    <property type="molecule type" value="Genomic_DNA"/>
</dbReference>
<evidence type="ECO:0000313" key="1">
    <source>
        <dbReference type="EMBL" id="QXI37197.1"/>
    </source>
</evidence>
<dbReference type="RefSeq" id="WP_186661199.1">
    <property type="nucleotide sequence ID" value="NZ_CP077095.1"/>
</dbReference>
<name>A0A9E6PUH2_9PSED</name>
<evidence type="ECO:0000313" key="2">
    <source>
        <dbReference type="Proteomes" id="UP000633418"/>
    </source>
</evidence>